<name>A0ABT1CFB7_9PROT</name>
<proteinExistence type="predicted"/>
<dbReference type="InterPro" id="IPR000421">
    <property type="entry name" value="FA58C"/>
</dbReference>
<evidence type="ECO:0000256" key="1">
    <source>
        <dbReference type="SAM" id="MobiDB-lite"/>
    </source>
</evidence>
<dbReference type="SUPFAM" id="SSF49785">
    <property type="entry name" value="Galactose-binding domain-like"/>
    <property type="match status" value="1"/>
</dbReference>
<organism evidence="3 4">
    <name type="scientific">Asaia lannensis NBRC 102526</name>
    <dbReference type="NCBI Taxonomy" id="1307926"/>
    <lineage>
        <taxon>Bacteria</taxon>
        <taxon>Pseudomonadati</taxon>
        <taxon>Pseudomonadota</taxon>
        <taxon>Alphaproteobacteria</taxon>
        <taxon>Acetobacterales</taxon>
        <taxon>Acetobacteraceae</taxon>
        <taxon>Asaia</taxon>
    </lineage>
</organism>
<dbReference type="Gene3D" id="2.60.120.260">
    <property type="entry name" value="Galactose-binding domain-like"/>
    <property type="match status" value="1"/>
</dbReference>
<sequence length="652" mass="73917">MNGIIGEAVVTSSSRTNPHEPAGFRTESEWFPWWQLALPETANIDGFTLEGLHVDERQPPVFSVLASMDEQNWVPLWTQALHEPSDPHHFSVTFTSPVAARYVRIRADSNGVLGFDNVSIETSPYSSDVPTAQDILTQARVQAESCCVVFSTLFNESDAFLARYIDNFLAYTPQTVCLALNFPAGRDIPRTLSGISPRVHIFNGSIKREKWGHTLLMGHIESFEEARTVFPEFRYFATMASNGLLVREFDLAAALMQLPLASRVPVACERAYELDQSTDPADPTYHGTWMWHHLRNSAGLGDYLKTELRLDQVSVTQIEGLFARREDWELLQERRGLIEGLSRYLSFDNFMALEELLPTSIFNRFGSGRYTHICRVLWSGTRETTVDDLLEMVPALPEHFCSLKWFDRSPVAQSTLAVTTDWGRALLAKAQDRQMTLDRFQETTLATKLIERMHGRERFGPLTNRWWNRDSEGRNGFRWTTRETPCERQQIRIGVPQAALPDQSPAFLFMEATGQRVSLAVSLQEDETDTVLRMSCSALSGDGGPVSGVHLQGYLYLSGLQGSTVFRMSIKKDRCVPHDILSRTVFFDEFGYTVDYADRVERHEDVEKHYFVREARHAQGNVWIGLPVFCNATVEVSLAVGPDFTNHRKELA</sequence>
<comment type="caution">
    <text evidence="3">The sequence shown here is derived from an EMBL/GenBank/DDBJ whole genome shotgun (WGS) entry which is preliminary data.</text>
</comment>
<evidence type="ECO:0000259" key="2">
    <source>
        <dbReference type="Pfam" id="PF00754"/>
    </source>
</evidence>
<dbReference type="EMBL" id="JAMXQU010000003">
    <property type="protein sequence ID" value="MCO6159441.1"/>
    <property type="molecule type" value="Genomic_DNA"/>
</dbReference>
<protein>
    <submittedName>
        <fullName evidence="3">Discoidin domain-containing protein</fullName>
    </submittedName>
</protein>
<reference evidence="3 4" key="1">
    <citation type="submission" date="2022-06" db="EMBL/GenBank/DDBJ databases">
        <title>Whole-genome of Asaia lannensis strain LMG 27011T.</title>
        <authorList>
            <person name="Sombolestani A."/>
        </authorList>
    </citation>
    <scope>NUCLEOTIDE SEQUENCE [LARGE SCALE GENOMIC DNA]</scope>
    <source>
        <strain evidence="3 4">NBRC 102526</strain>
    </source>
</reference>
<accession>A0ABT1CFB7</accession>
<feature type="domain" description="F5/8 type C" evidence="2">
    <location>
        <begin position="29"/>
        <end position="109"/>
    </location>
</feature>
<feature type="region of interest" description="Disordered" evidence="1">
    <location>
        <begin position="1"/>
        <end position="23"/>
    </location>
</feature>
<dbReference type="RefSeq" id="WP_222547280.1">
    <property type="nucleotide sequence ID" value="NZ_BAPW01000023.1"/>
</dbReference>
<dbReference type="Proteomes" id="UP001523401">
    <property type="component" value="Unassembled WGS sequence"/>
</dbReference>
<dbReference type="InterPro" id="IPR008979">
    <property type="entry name" value="Galactose-bd-like_sf"/>
</dbReference>
<gene>
    <name evidence="3" type="ORF">NF685_05260</name>
</gene>
<evidence type="ECO:0000313" key="4">
    <source>
        <dbReference type="Proteomes" id="UP001523401"/>
    </source>
</evidence>
<evidence type="ECO:0000313" key="3">
    <source>
        <dbReference type="EMBL" id="MCO6159441.1"/>
    </source>
</evidence>
<keyword evidence="4" id="KW-1185">Reference proteome</keyword>
<dbReference type="Pfam" id="PF00754">
    <property type="entry name" value="F5_F8_type_C"/>
    <property type="match status" value="1"/>
</dbReference>